<evidence type="ECO:0000256" key="1">
    <source>
        <dbReference type="ARBA" id="ARBA00022729"/>
    </source>
</evidence>
<organism evidence="4 5">
    <name type="scientific">Malus domestica</name>
    <name type="common">Apple</name>
    <name type="synonym">Pyrus malus</name>
    <dbReference type="NCBI Taxonomy" id="3750"/>
    <lineage>
        <taxon>Eukaryota</taxon>
        <taxon>Viridiplantae</taxon>
        <taxon>Streptophyta</taxon>
        <taxon>Embryophyta</taxon>
        <taxon>Tracheophyta</taxon>
        <taxon>Spermatophyta</taxon>
        <taxon>Magnoliopsida</taxon>
        <taxon>eudicotyledons</taxon>
        <taxon>Gunneridae</taxon>
        <taxon>Pentapetalae</taxon>
        <taxon>rosids</taxon>
        <taxon>fabids</taxon>
        <taxon>Rosales</taxon>
        <taxon>Rosaceae</taxon>
        <taxon>Amygdaloideae</taxon>
        <taxon>Maleae</taxon>
        <taxon>Malus</taxon>
    </lineage>
</organism>
<accession>A0A498JTW7</accession>
<dbReference type="EMBL" id="RDQH01000331">
    <property type="protein sequence ID" value="RXH99308.1"/>
    <property type="molecule type" value="Genomic_DNA"/>
</dbReference>
<evidence type="ECO:0000259" key="3">
    <source>
        <dbReference type="Pfam" id="PF00954"/>
    </source>
</evidence>
<evidence type="ECO:0000313" key="4">
    <source>
        <dbReference type="EMBL" id="RXH99308.1"/>
    </source>
</evidence>
<keyword evidence="2" id="KW-1015">Disulfide bond</keyword>
<keyword evidence="5" id="KW-1185">Reference proteome</keyword>
<protein>
    <recommendedName>
        <fullName evidence="3">S-locus glycoprotein domain-containing protein</fullName>
    </recommendedName>
</protein>
<dbReference type="AlphaFoldDB" id="A0A498JTW7"/>
<dbReference type="GO" id="GO:0048544">
    <property type="term" value="P:recognition of pollen"/>
    <property type="evidence" value="ECO:0007669"/>
    <property type="project" value="InterPro"/>
</dbReference>
<keyword evidence="1" id="KW-0732">Signal</keyword>
<dbReference type="InterPro" id="IPR000858">
    <property type="entry name" value="S_locus_glycoprot_dom"/>
</dbReference>
<gene>
    <name evidence="4" type="ORF">DVH24_011633</name>
</gene>
<evidence type="ECO:0000313" key="5">
    <source>
        <dbReference type="Proteomes" id="UP000290289"/>
    </source>
</evidence>
<evidence type="ECO:0000256" key="2">
    <source>
        <dbReference type="ARBA" id="ARBA00023157"/>
    </source>
</evidence>
<comment type="caution">
    <text evidence="4">The sequence shown here is derived from an EMBL/GenBank/DDBJ whole genome shotgun (WGS) entry which is preliminary data.</text>
</comment>
<dbReference type="Pfam" id="PF00954">
    <property type="entry name" value="S_locus_glycop"/>
    <property type="match status" value="1"/>
</dbReference>
<sequence length="118" mass="13388">MDDQYRSGFNLEDNAQQGTKYFSFNLFAKTIEAFMDVSFEGVLRLIYTKHSENWKTFWEAPAAKNPCDKYGACGPFGVCKSSESPICKCLKGFVPKSHEEWSRGNRAEGCVRQAQIVL</sequence>
<reference evidence="4 5" key="1">
    <citation type="submission" date="2018-10" db="EMBL/GenBank/DDBJ databases">
        <title>A high-quality apple genome assembly.</title>
        <authorList>
            <person name="Hu J."/>
        </authorList>
    </citation>
    <scope>NUCLEOTIDE SEQUENCE [LARGE SCALE GENOMIC DNA]</scope>
    <source>
        <strain evidence="5">cv. HFTH1</strain>
        <tissue evidence="4">Young leaf</tissue>
    </source>
</reference>
<dbReference type="PANTHER" id="PTHR32444:SF89">
    <property type="entry name" value="S GLYCOPROTEIN"/>
    <property type="match status" value="1"/>
</dbReference>
<name>A0A498JTW7_MALDO</name>
<dbReference type="Proteomes" id="UP000290289">
    <property type="component" value="Chromosome 5"/>
</dbReference>
<proteinExistence type="predicted"/>
<feature type="domain" description="S-locus glycoprotein" evidence="3">
    <location>
        <begin position="5"/>
        <end position="97"/>
    </location>
</feature>
<dbReference type="PANTHER" id="PTHR32444">
    <property type="entry name" value="BULB-TYPE LECTIN DOMAIN-CONTAINING PROTEIN"/>
    <property type="match status" value="1"/>
</dbReference>